<keyword evidence="1" id="KW-0808">Transferase</keyword>
<dbReference type="Gene3D" id="3.40.250.10">
    <property type="entry name" value="Rhodanese-like domain"/>
    <property type="match status" value="1"/>
</dbReference>
<feature type="region of interest" description="Disordered" evidence="3">
    <location>
        <begin position="56"/>
        <end position="79"/>
    </location>
</feature>
<organism evidence="6 7">
    <name type="scientific">Triparma verrucosa</name>
    <dbReference type="NCBI Taxonomy" id="1606542"/>
    <lineage>
        <taxon>Eukaryota</taxon>
        <taxon>Sar</taxon>
        <taxon>Stramenopiles</taxon>
        <taxon>Ochrophyta</taxon>
        <taxon>Bolidophyceae</taxon>
        <taxon>Parmales</taxon>
        <taxon>Triparmaceae</taxon>
        <taxon>Triparma</taxon>
    </lineage>
</organism>
<dbReference type="Pfam" id="PF00581">
    <property type="entry name" value="Rhodanese"/>
    <property type="match status" value="1"/>
</dbReference>
<reference evidence="7" key="1">
    <citation type="journal article" date="2023" name="Commun. Biol.">
        <title>Genome analysis of Parmales, the sister group of diatoms, reveals the evolutionary specialization of diatoms from phago-mixotrophs to photoautotrophs.</title>
        <authorList>
            <person name="Ban H."/>
            <person name="Sato S."/>
            <person name="Yoshikawa S."/>
            <person name="Yamada K."/>
            <person name="Nakamura Y."/>
            <person name="Ichinomiya M."/>
            <person name="Sato N."/>
            <person name="Blanc-Mathieu R."/>
            <person name="Endo H."/>
            <person name="Kuwata A."/>
            <person name="Ogata H."/>
        </authorList>
    </citation>
    <scope>NUCLEOTIDE SEQUENCE [LARGE SCALE GENOMIC DNA]</scope>
    <source>
        <strain evidence="7">NIES 3699</strain>
    </source>
</reference>
<dbReference type="EMBL" id="BRXX01000322">
    <property type="protein sequence ID" value="GMI04837.1"/>
    <property type="molecule type" value="Genomic_DNA"/>
</dbReference>
<keyword evidence="4" id="KW-0732">Signal</keyword>
<feature type="signal peptide" evidence="4">
    <location>
        <begin position="1"/>
        <end position="22"/>
    </location>
</feature>
<dbReference type="PANTHER" id="PTHR11364:SF27">
    <property type="entry name" value="SULFURTRANSFERASE"/>
    <property type="match status" value="1"/>
</dbReference>
<dbReference type="SMART" id="SM00450">
    <property type="entry name" value="RHOD"/>
    <property type="match status" value="1"/>
</dbReference>
<evidence type="ECO:0000259" key="5">
    <source>
        <dbReference type="PROSITE" id="PS50206"/>
    </source>
</evidence>
<feature type="domain" description="Rhodanese" evidence="5">
    <location>
        <begin position="185"/>
        <end position="305"/>
    </location>
</feature>
<dbReference type="PROSITE" id="PS50206">
    <property type="entry name" value="RHODANESE_3"/>
    <property type="match status" value="1"/>
</dbReference>
<dbReference type="InterPro" id="IPR045078">
    <property type="entry name" value="TST/MPST-like"/>
</dbReference>
<keyword evidence="7" id="KW-1185">Reference proteome</keyword>
<sequence length="308" mass="32836">MLLTRPAVLLFLSSSRLYTSTAIRMSSTALSASPPAFSSIPLPSVPSLDTTWYLNPPDPLPSPTATQPPNSSPFPINSLSCGEGTHAPPSVDGLASYLASLNLTSSSQIQLYQSPKGLALYRSYYLLKHVFKHTGEITILQTPYPPPPPSPLPSYSPYTTLGAPLPLPPTWGPLVTKSYVKSILSSSSHLILDARPYPRFTAEVKETRPGCKSGHIKGSKSLPFPLLCSPDLTSLLSPSSLRPILQSRGVSLTDPTQKIILTCGSGVTACYIAVALEVCGVEQGRIAVYEGSWAEWGTSGEEVVEGPE</sequence>
<feature type="compositionally biased region" description="Polar residues" evidence="3">
    <location>
        <begin position="63"/>
        <end position="79"/>
    </location>
</feature>
<evidence type="ECO:0000256" key="3">
    <source>
        <dbReference type="SAM" id="MobiDB-lite"/>
    </source>
</evidence>
<dbReference type="PANTHER" id="PTHR11364">
    <property type="entry name" value="THIOSULFATE SULFERTANSFERASE"/>
    <property type="match status" value="1"/>
</dbReference>
<dbReference type="InterPro" id="IPR036873">
    <property type="entry name" value="Rhodanese-like_dom_sf"/>
</dbReference>
<evidence type="ECO:0000313" key="7">
    <source>
        <dbReference type="Proteomes" id="UP001165160"/>
    </source>
</evidence>
<evidence type="ECO:0000256" key="1">
    <source>
        <dbReference type="ARBA" id="ARBA00022679"/>
    </source>
</evidence>
<keyword evidence="2" id="KW-0677">Repeat</keyword>
<dbReference type="InterPro" id="IPR001763">
    <property type="entry name" value="Rhodanese-like_dom"/>
</dbReference>
<evidence type="ECO:0000256" key="2">
    <source>
        <dbReference type="ARBA" id="ARBA00022737"/>
    </source>
</evidence>
<dbReference type="Proteomes" id="UP001165160">
    <property type="component" value="Unassembled WGS sequence"/>
</dbReference>
<dbReference type="AlphaFoldDB" id="A0A9W7CDZ6"/>
<gene>
    <name evidence="6" type="ORF">TrVE_jg13368</name>
</gene>
<dbReference type="CDD" id="cd01449">
    <property type="entry name" value="TST_Repeat_2"/>
    <property type="match status" value="1"/>
</dbReference>
<dbReference type="SUPFAM" id="SSF52821">
    <property type="entry name" value="Rhodanese/Cell cycle control phosphatase"/>
    <property type="match status" value="1"/>
</dbReference>
<evidence type="ECO:0000256" key="4">
    <source>
        <dbReference type="SAM" id="SignalP"/>
    </source>
</evidence>
<protein>
    <recommendedName>
        <fullName evidence="5">Rhodanese domain-containing protein</fullName>
    </recommendedName>
</protein>
<name>A0A9W7CDZ6_9STRA</name>
<dbReference type="GO" id="GO:0005739">
    <property type="term" value="C:mitochondrion"/>
    <property type="evidence" value="ECO:0007669"/>
    <property type="project" value="TreeGrafter"/>
</dbReference>
<accession>A0A9W7CDZ6</accession>
<feature type="chain" id="PRO_5040804917" description="Rhodanese domain-containing protein" evidence="4">
    <location>
        <begin position="23"/>
        <end position="308"/>
    </location>
</feature>
<comment type="caution">
    <text evidence="6">The sequence shown here is derived from an EMBL/GenBank/DDBJ whole genome shotgun (WGS) entry which is preliminary data.</text>
</comment>
<proteinExistence type="predicted"/>
<dbReference type="GO" id="GO:0004792">
    <property type="term" value="F:thiosulfate-cyanide sulfurtransferase activity"/>
    <property type="evidence" value="ECO:0007669"/>
    <property type="project" value="TreeGrafter"/>
</dbReference>
<evidence type="ECO:0000313" key="6">
    <source>
        <dbReference type="EMBL" id="GMI04837.1"/>
    </source>
</evidence>